<comment type="caution">
    <text evidence="1">The sequence shown here is derived from an EMBL/GenBank/DDBJ whole genome shotgun (WGS) entry which is preliminary data.</text>
</comment>
<dbReference type="Proteomes" id="UP000237319">
    <property type="component" value="Unassembled WGS sequence"/>
</dbReference>
<evidence type="ECO:0000313" key="2">
    <source>
        <dbReference type="Proteomes" id="UP000237319"/>
    </source>
</evidence>
<organism evidence="1 2">
    <name type="scientific">Lysinibacillus sphaericus</name>
    <name type="common">Bacillus sphaericus</name>
    <dbReference type="NCBI Taxonomy" id="1421"/>
    <lineage>
        <taxon>Bacteria</taxon>
        <taxon>Bacillati</taxon>
        <taxon>Bacillota</taxon>
        <taxon>Bacilli</taxon>
        <taxon>Bacillales</taxon>
        <taxon>Bacillaceae</taxon>
        <taxon>Lysinibacillus</taxon>
    </lineage>
</organism>
<dbReference type="SUPFAM" id="SSF143011">
    <property type="entry name" value="RelE-like"/>
    <property type="match status" value="1"/>
</dbReference>
<name>A0A2S5CZH3_LYSSH</name>
<sequence>MNITYTTGKLEKILTNERLIKREYTQIYKNVINRLSELRTANNLEEIPHIPPPRRHKLNGDYKDCWGVDVSKNFRIILKPTGDCDESDLQTITSIEILTISDYH</sequence>
<dbReference type="Gene3D" id="3.30.2310.20">
    <property type="entry name" value="RelE-like"/>
    <property type="match status" value="1"/>
</dbReference>
<keyword evidence="2" id="KW-1185">Reference proteome</keyword>
<proteinExistence type="predicted"/>
<gene>
    <name evidence="1" type="ORF">LYSIN_00979</name>
</gene>
<dbReference type="EMBL" id="PGLV01000001">
    <property type="protein sequence ID" value="POZ56196.1"/>
    <property type="molecule type" value="Genomic_DNA"/>
</dbReference>
<protein>
    <recommendedName>
        <fullName evidence="3">Plasmid maintenance system killer protein</fullName>
    </recommendedName>
</protein>
<evidence type="ECO:0000313" key="1">
    <source>
        <dbReference type="EMBL" id="POZ56196.1"/>
    </source>
</evidence>
<evidence type="ECO:0008006" key="3">
    <source>
        <dbReference type="Google" id="ProtNLM"/>
    </source>
</evidence>
<dbReference type="AlphaFoldDB" id="A0A2S5CZH3"/>
<dbReference type="InterPro" id="IPR035093">
    <property type="entry name" value="RelE/ParE_toxin_dom_sf"/>
</dbReference>
<dbReference type="RefSeq" id="WP_103976427.1">
    <property type="nucleotide sequence ID" value="NZ_PGLV01000001.1"/>
</dbReference>
<reference evidence="1 2" key="1">
    <citation type="submission" date="2017-11" db="EMBL/GenBank/DDBJ databases">
        <title>Genome sequence of Lysinibacillus sphaericus, a lignin-degrading bacteria isolated from municipal solid waste soil.</title>
        <authorList>
            <person name="Persinoti G.F."/>
            <person name="Paixao D.A."/>
            <person name="Bugg T.D."/>
            <person name="Squina F.M."/>
        </authorList>
    </citation>
    <scope>NUCLEOTIDE SEQUENCE [LARGE SCALE GENOMIC DNA]</scope>
    <source>
        <strain evidence="1 2">A1</strain>
    </source>
</reference>
<accession>A0A2S5CZH3</accession>